<evidence type="ECO:0000256" key="3">
    <source>
        <dbReference type="PROSITE-ProRule" id="PRU01278"/>
    </source>
</evidence>
<dbReference type="PANTHER" id="PTHR33941">
    <property type="entry name" value="PROPANEDIOL UTILIZATION PROTEIN PDUA"/>
    <property type="match status" value="1"/>
</dbReference>
<dbReference type="EMBL" id="JAPNTZ010000016">
    <property type="protein sequence ID" value="MCY1143631.1"/>
    <property type="molecule type" value="Genomic_DNA"/>
</dbReference>
<dbReference type="CDD" id="cd07045">
    <property type="entry name" value="BMC_CcmK_like"/>
    <property type="match status" value="1"/>
</dbReference>
<dbReference type="SMART" id="SM00877">
    <property type="entry name" value="BMC"/>
    <property type="match status" value="1"/>
</dbReference>
<reference evidence="5" key="1">
    <citation type="submission" date="2022-11" db="EMBL/GenBank/DDBJ databases">
        <authorList>
            <person name="Somphong A."/>
            <person name="Phongsopitanun W."/>
        </authorList>
    </citation>
    <scope>NUCLEOTIDE SEQUENCE</scope>
    <source>
        <strain evidence="5">Pm04-4</strain>
    </source>
</reference>
<dbReference type="InterPro" id="IPR000249">
    <property type="entry name" value="BMC_dom"/>
</dbReference>
<comment type="caution">
    <text evidence="5">The sequence shown here is derived from an EMBL/GenBank/DDBJ whole genome shotgun (WGS) entry which is preliminary data.</text>
</comment>
<dbReference type="InterPro" id="IPR050575">
    <property type="entry name" value="BMC_shell"/>
</dbReference>
<name>A0ABT4BAT3_9ACTN</name>
<dbReference type="PANTHER" id="PTHR33941:SF11">
    <property type="entry name" value="BACTERIAL MICROCOMPARTMENT SHELL PROTEIN PDUJ"/>
    <property type="match status" value="1"/>
</dbReference>
<evidence type="ECO:0000313" key="5">
    <source>
        <dbReference type="EMBL" id="MCY1143631.1"/>
    </source>
</evidence>
<keyword evidence="2" id="KW-1283">Bacterial microcompartment</keyword>
<gene>
    <name evidence="5" type="ORF">OWR29_36995</name>
</gene>
<comment type="similarity">
    <text evidence="3">Belongs to the bacterial microcompartments protein family.</text>
</comment>
<proteinExistence type="inferred from homology"/>
<dbReference type="Pfam" id="PF00936">
    <property type="entry name" value="BMC"/>
    <property type="match status" value="1"/>
</dbReference>
<dbReference type="Gene3D" id="3.30.70.1710">
    <property type="match status" value="1"/>
</dbReference>
<sequence>MDNALGMLETRGLTAAISGSDAMVKAAEVEIVKVEQIGSAYVAVLVRGDVASVKAAVDAGAEAAARHGEVISVNVIASPHSSTATLTGLTRDPA</sequence>
<dbReference type="InterPro" id="IPR037233">
    <property type="entry name" value="CcmK-like_sf"/>
</dbReference>
<accession>A0ABT4BAT3</accession>
<dbReference type="InterPro" id="IPR044872">
    <property type="entry name" value="CcmK/CsoS1_BMC"/>
</dbReference>
<dbReference type="Proteomes" id="UP001151002">
    <property type="component" value="Unassembled WGS sequence"/>
</dbReference>
<keyword evidence="6" id="KW-1185">Reference proteome</keyword>
<dbReference type="SUPFAM" id="SSF143414">
    <property type="entry name" value="CcmK-like"/>
    <property type="match status" value="1"/>
</dbReference>
<evidence type="ECO:0000313" key="6">
    <source>
        <dbReference type="Proteomes" id="UP001151002"/>
    </source>
</evidence>
<protein>
    <submittedName>
        <fullName evidence="5">BMC domain-containing protein</fullName>
    </submittedName>
</protein>
<comment type="subcellular location">
    <subcellularLocation>
        <location evidence="1">Bacterial microcompartment</location>
    </subcellularLocation>
</comment>
<dbReference type="PROSITE" id="PS51930">
    <property type="entry name" value="BMC_2"/>
    <property type="match status" value="1"/>
</dbReference>
<feature type="domain" description="BMC" evidence="4">
    <location>
        <begin position="4"/>
        <end position="88"/>
    </location>
</feature>
<evidence type="ECO:0000256" key="1">
    <source>
        <dbReference type="ARBA" id="ARBA00024322"/>
    </source>
</evidence>
<evidence type="ECO:0000256" key="2">
    <source>
        <dbReference type="ARBA" id="ARBA00024446"/>
    </source>
</evidence>
<organism evidence="5 6">
    <name type="scientific">Paractinoplanes pyxinae</name>
    <dbReference type="NCBI Taxonomy" id="2997416"/>
    <lineage>
        <taxon>Bacteria</taxon>
        <taxon>Bacillati</taxon>
        <taxon>Actinomycetota</taxon>
        <taxon>Actinomycetes</taxon>
        <taxon>Micromonosporales</taxon>
        <taxon>Micromonosporaceae</taxon>
        <taxon>Paractinoplanes</taxon>
    </lineage>
</organism>
<evidence type="ECO:0000259" key="4">
    <source>
        <dbReference type="PROSITE" id="PS51930"/>
    </source>
</evidence>